<evidence type="ECO:0000313" key="7">
    <source>
        <dbReference type="Proteomes" id="UP000261560"/>
    </source>
</evidence>
<dbReference type="Gene3D" id="1.20.58.60">
    <property type="match status" value="1"/>
</dbReference>
<dbReference type="AlphaFoldDB" id="A0A3B3BIJ2"/>
<dbReference type="RefSeq" id="XP_024150253.1">
    <property type="nucleotide sequence ID" value="XM_024294485.2"/>
</dbReference>
<evidence type="ECO:0000313" key="6">
    <source>
        <dbReference type="Ensembl" id="ENSOMEP00000005009.1"/>
    </source>
</evidence>
<feature type="compositionally biased region" description="Basic and acidic residues" evidence="5">
    <location>
        <begin position="76"/>
        <end position="91"/>
    </location>
</feature>
<reference evidence="6" key="1">
    <citation type="submission" date="2025-08" db="UniProtKB">
        <authorList>
            <consortium name="Ensembl"/>
        </authorList>
    </citation>
    <scope>IDENTIFICATION</scope>
</reference>
<dbReference type="CTD" id="23177"/>
<dbReference type="OrthoDB" id="9448174at2759"/>
<keyword evidence="2" id="KW-0597">Phosphoprotein</keyword>
<keyword evidence="3" id="KW-0677">Repeat</keyword>
<feature type="region of interest" description="Disordered" evidence="5">
    <location>
        <begin position="71"/>
        <end position="93"/>
    </location>
</feature>
<dbReference type="KEGG" id="oml:112160113"/>
<feature type="compositionally biased region" description="Basic and acidic residues" evidence="5">
    <location>
        <begin position="459"/>
        <end position="476"/>
    </location>
</feature>
<dbReference type="OMA" id="EHIQLFC"/>
<evidence type="ECO:0000256" key="3">
    <source>
        <dbReference type="ARBA" id="ARBA00022737"/>
    </source>
</evidence>
<evidence type="ECO:0000256" key="1">
    <source>
        <dbReference type="ARBA" id="ARBA00004308"/>
    </source>
</evidence>
<feature type="region of interest" description="Disordered" evidence="5">
    <location>
        <begin position="285"/>
        <end position="309"/>
    </location>
</feature>
<evidence type="ECO:0000256" key="2">
    <source>
        <dbReference type="ARBA" id="ARBA00022553"/>
    </source>
</evidence>
<evidence type="ECO:0000256" key="5">
    <source>
        <dbReference type="SAM" id="MobiDB-lite"/>
    </source>
</evidence>
<dbReference type="PaxDb" id="30732-ENSOMEP00000005009"/>
<dbReference type="GeneTree" id="ENSGT00810000125473"/>
<dbReference type="Proteomes" id="UP000261560">
    <property type="component" value="Unplaced"/>
</dbReference>
<dbReference type="PANTHER" id="PTHR14514:SF2">
    <property type="entry name" value="A-KINASE ANCHOR PROTEIN 6"/>
    <property type="match status" value="1"/>
</dbReference>
<accession>A0A3B3BIJ2</accession>
<keyword evidence="7" id="KW-1185">Reference proteome</keyword>
<name>A0A3B3BIJ2_ORYME</name>
<feature type="region of interest" description="Disordered" evidence="5">
    <location>
        <begin position="621"/>
        <end position="641"/>
    </location>
</feature>
<proteinExistence type="predicted"/>
<protein>
    <submittedName>
        <fullName evidence="6">Centrosomal protein 68</fullName>
    </submittedName>
</protein>
<sequence length="641" mass="71168">MDGNGSSQQPKMQLPSESPDDRQKDTRQQRDKEEPHKSVSLAASSSYLMDRHYVVRKPLFSAEQHMSVLKTAHSHKATEKENHSSRSRDSDMSEAWIPDKCNLPRCDISAPPKTRDPSFFLSATGLQAQSCWEKSLSRSPFHDRKSAQSSLPSSFLHVQKVRFPLRPPLTSEVLSPTCSWSSKMCSPGAGEESPASPYQENYWACAIPKALPTFLNRNSADWNPNVEYEALLDYTYPLKPGHVNSDWDSTKQNQEFLLKTHTSLQDSGIELDQLCSSTSLSGQDFSLSDAGQSRERSTLSAGHRSPDPHLFPRFSDGSASSFMPSPTGSANVFVGALDCCTNEGEENTHTHNEINVSTASPGAFTRKVDDEFWPLPEQLGVSAHLSKQVRDLTAELSRPASWESTEQGTTSTLLSSVCLQNLGNFDEDSKRTKLKSRGQKMTFQTASGRREAVGSGNTLDRRVDSTGERRKESRLREAEDVVEELGGTVLPDCQTNSSVDQEDHHTLMKHIQVFCSHLELLIQQLYAVSQRVGEFSAPTEDMNSIRSSLAEYQRFQKELSSHQPLTSSVLHSGQHLLNCINATSPFLRDTLLLIEKQSGVLQTQSDHLFSSIMSAVDSLTQPSPVTKKQENEPAISHKPTL</sequence>
<keyword evidence="4" id="KW-0472">Membrane</keyword>
<dbReference type="SUPFAM" id="SSF46966">
    <property type="entry name" value="Spectrin repeat"/>
    <property type="match status" value="1"/>
</dbReference>
<feature type="region of interest" description="Disordered" evidence="5">
    <location>
        <begin position="429"/>
        <end position="476"/>
    </location>
</feature>
<feature type="region of interest" description="Disordered" evidence="5">
    <location>
        <begin position="1"/>
        <end position="43"/>
    </location>
</feature>
<dbReference type="STRING" id="30732.ENSOMEP00000005009"/>
<dbReference type="PANTHER" id="PTHR14514">
    <property type="entry name" value="PKA ANCHORING PROTEIN"/>
    <property type="match status" value="1"/>
</dbReference>
<dbReference type="GeneID" id="112160113"/>
<reference evidence="6" key="2">
    <citation type="submission" date="2025-09" db="UniProtKB">
        <authorList>
            <consortium name="Ensembl"/>
        </authorList>
    </citation>
    <scope>IDENTIFICATION</scope>
</reference>
<dbReference type="Ensembl" id="ENSOMET00000008189.1">
    <property type="protein sequence ID" value="ENSOMEP00000005009.1"/>
    <property type="gene ID" value="ENSOMEG00000005999.1"/>
</dbReference>
<organism evidence="6 7">
    <name type="scientific">Oryzias melastigma</name>
    <name type="common">Marine medaka</name>
    <dbReference type="NCBI Taxonomy" id="30732"/>
    <lineage>
        <taxon>Eukaryota</taxon>
        <taxon>Metazoa</taxon>
        <taxon>Chordata</taxon>
        <taxon>Craniata</taxon>
        <taxon>Vertebrata</taxon>
        <taxon>Euteleostomi</taxon>
        <taxon>Actinopterygii</taxon>
        <taxon>Neopterygii</taxon>
        <taxon>Teleostei</taxon>
        <taxon>Neoteleostei</taxon>
        <taxon>Acanthomorphata</taxon>
        <taxon>Ovalentaria</taxon>
        <taxon>Atherinomorphae</taxon>
        <taxon>Beloniformes</taxon>
        <taxon>Adrianichthyidae</taxon>
        <taxon>Oryziinae</taxon>
        <taxon>Oryzias</taxon>
    </lineage>
</organism>
<evidence type="ECO:0000256" key="4">
    <source>
        <dbReference type="ARBA" id="ARBA00023136"/>
    </source>
</evidence>
<comment type="subcellular location">
    <subcellularLocation>
        <location evidence="1">Endomembrane system</location>
    </subcellularLocation>
</comment>
<feature type="compositionally biased region" description="Basic and acidic residues" evidence="5">
    <location>
        <begin position="19"/>
        <end position="37"/>
    </location>
</feature>
<feature type="compositionally biased region" description="Polar residues" evidence="5">
    <location>
        <begin position="1"/>
        <end position="11"/>
    </location>
</feature>